<comment type="caution">
    <text evidence="9">The sequence shown here is derived from an EMBL/GenBank/DDBJ whole genome shotgun (WGS) entry which is preliminary data.</text>
</comment>
<comment type="similarity">
    <text evidence="1 5">Belongs to the glycosyl hydrolase 32 family.</text>
</comment>
<dbReference type="Pfam" id="PF00251">
    <property type="entry name" value="Glyco_hydro_32N"/>
    <property type="match status" value="1"/>
</dbReference>
<dbReference type="InterPro" id="IPR013148">
    <property type="entry name" value="Glyco_hydro_32_N"/>
</dbReference>
<evidence type="ECO:0000256" key="2">
    <source>
        <dbReference type="ARBA" id="ARBA00022729"/>
    </source>
</evidence>
<dbReference type="CDD" id="cd18622">
    <property type="entry name" value="GH32_Inu-like"/>
    <property type="match status" value="1"/>
</dbReference>
<evidence type="ECO:0000256" key="3">
    <source>
        <dbReference type="ARBA" id="ARBA00022801"/>
    </source>
</evidence>
<evidence type="ECO:0000259" key="7">
    <source>
        <dbReference type="Pfam" id="PF00251"/>
    </source>
</evidence>
<feature type="domain" description="Glycosyl hydrolase family 32 N-terminal" evidence="7">
    <location>
        <begin position="30"/>
        <end position="366"/>
    </location>
</feature>
<evidence type="ECO:0000259" key="8">
    <source>
        <dbReference type="Pfam" id="PF08244"/>
    </source>
</evidence>
<dbReference type="SUPFAM" id="SSF75005">
    <property type="entry name" value="Arabinanase/levansucrase/invertase"/>
    <property type="match status" value="1"/>
</dbReference>
<dbReference type="AlphaFoldDB" id="A0AAD6HNW1"/>
<dbReference type="FunFam" id="2.115.10.20:FF:000002">
    <property type="entry name" value="Invertase 2"/>
    <property type="match status" value="1"/>
</dbReference>
<keyword evidence="3 5" id="KW-0378">Hydrolase</keyword>
<dbReference type="SMART" id="SM00640">
    <property type="entry name" value="Glyco_32"/>
    <property type="match status" value="1"/>
</dbReference>
<accession>A0AAD6HNW1</accession>
<evidence type="ECO:0000313" key="9">
    <source>
        <dbReference type="EMBL" id="KAJ5728241.1"/>
    </source>
</evidence>
<dbReference type="InterPro" id="IPR001362">
    <property type="entry name" value="Glyco_hydro_32"/>
</dbReference>
<dbReference type="GO" id="GO:0005737">
    <property type="term" value="C:cytoplasm"/>
    <property type="evidence" value="ECO:0007669"/>
    <property type="project" value="TreeGrafter"/>
</dbReference>
<dbReference type="PANTHER" id="PTHR42800:SF1">
    <property type="entry name" value="EXOINULINASE INUD (AFU_ORTHOLOGUE AFUA_5G00480)"/>
    <property type="match status" value="1"/>
</dbReference>
<dbReference type="InterPro" id="IPR013320">
    <property type="entry name" value="ConA-like_dom_sf"/>
</dbReference>
<feature type="chain" id="PRO_5042046963" evidence="6">
    <location>
        <begin position="20"/>
        <end position="518"/>
    </location>
</feature>
<dbReference type="InterPro" id="IPR023296">
    <property type="entry name" value="Glyco_hydro_beta-prop_sf"/>
</dbReference>
<protein>
    <submittedName>
        <fullName evidence="9">Extracellular exo-inulinase inuE</fullName>
    </submittedName>
</protein>
<dbReference type="GO" id="GO:0004575">
    <property type="term" value="F:sucrose alpha-glucosidase activity"/>
    <property type="evidence" value="ECO:0007669"/>
    <property type="project" value="TreeGrafter"/>
</dbReference>
<reference evidence="9" key="1">
    <citation type="journal article" date="2023" name="IMA Fungus">
        <title>Comparative genomic study of the Penicillium genus elucidates a diverse pangenome and 15 lateral gene transfer events.</title>
        <authorList>
            <person name="Petersen C."/>
            <person name="Sorensen T."/>
            <person name="Nielsen M.R."/>
            <person name="Sondergaard T.E."/>
            <person name="Sorensen J.L."/>
            <person name="Fitzpatrick D.A."/>
            <person name="Frisvad J.C."/>
            <person name="Nielsen K.L."/>
        </authorList>
    </citation>
    <scope>NUCLEOTIDE SEQUENCE</scope>
    <source>
        <strain evidence="9">IBT 17514</strain>
    </source>
</reference>
<evidence type="ECO:0000256" key="4">
    <source>
        <dbReference type="ARBA" id="ARBA00023295"/>
    </source>
</evidence>
<dbReference type="EMBL" id="JAQJAN010000005">
    <property type="protein sequence ID" value="KAJ5728241.1"/>
    <property type="molecule type" value="Genomic_DNA"/>
</dbReference>
<feature type="signal peptide" evidence="6">
    <location>
        <begin position="1"/>
        <end position="19"/>
    </location>
</feature>
<keyword evidence="2 6" id="KW-0732">Signal</keyword>
<keyword evidence="4 5" id="KW-0326">Glycosidase</keyword>
<evidence type="ECO:0000256" key="1">
    <source>
        <dbReference type="ARBA" id="ARBA00009902"/>
    </source>
</evidence>
<keyword evidence="10" id="KW-1185">Reference proteome</keyword>
<dbReference type="SUPFAM" id="SSF49899">
    <property type="entry name" value="Concanavalin A-like lectins/glucanases"/>
    <property type="match status" value="1"/>
</dbReference>
<gene>
    <name evidence="9" type="ORF">N7493_004571</name>
</gene>
<organism evidence="9 10">
    <name type="scientific">Penicillium malachiteum</name>
    <dbReference type="NCBI Taxonomy" id="1324776"/>
    <lineage>
        <taxon>Eukaryota</taxon>
        <taxon>Fungi</taxon>
        <taxon>Dikarya</taxon>
        <taxon>Ascomycota</taxon>
        <taxon>Pezizomycotina</taxon>
        <taxon>Eurotiomycetes</taxon>
        <taxon>Eurotiomycetidae</taxon>
        <taxon>Eurotiales</taxon>
        <taxon>Aspergillaceae</taxon>
        <taxon>Penicillium</taxon>
    </lineage>
</organism>
<dbReference type="InterPro" id="IPR013189">
    <property type="entry name" value="Glyco_hydro_32_C"/>
</dbReference>
<sequence>MLGISRVLPFLAWIGLTMGLYTEVYRPQFHFSPAENWMNDPCGLFYHEGLYHLYFQYNPGGITWGNMSWGHATSEDLSHWEEHPVALLAEGYPGNVTEMYYTGSAVVDTNNTSGFGTNGETPIIAVYTSQYEMTQTLPSGEEVLWDQESQSIAYSLDNGKTWKTYDAGNPVIEYPPSPYRDQYENFRDPFVFWHADSEKWVLVTSLAEINRLVIWTSDNLKDWSVASEFGPVNAVGGVWECPNLFPLPVDGSETNQKWVLIVGLNPGGPPGTVGSGDQYFIGDFNGTAFIPDSDSIYSANTTSNWLDWGPDYYASSAYNGLSAKHHVQLGWMNNWQYGESIPTYPWRSAMAAPRRLSLKTIDGKTYSWKSFETGMQSVGSIGKTLDINLSFSGVKENGSNKGEFGIIVHATSNLTQQTRIGYDFEEGTMFVDRRKSGDVAFDETFPRKYFAPSRSESDGSINLRILVDWSSVEVFNGASTLTAQVFPSEDATYGHIFSTEGSTQNVSLKISEVSSIWT</sequence>
<name>A0AAD6HNW1_9EURO</name>
<feature type="domain" description="Glycosyl hydrolase family 32 C-terminal" evidence="8">
    <location>
        <begin position="376"/>
        <end position="511"/>
    </location>
</feature>
<dbReference type="Proteomes" id="UP001215712">
    <property type="component" value="Unassembled WGS sequence"/>
</dbReference>
<evidence type="ECO:0000256" key="5">
    <source>
        <dbReference type="RuleBase" id="RU362110"/>
    </source>
</evidence>
<evidence type="ECO:0000256" key="6">
    <source>
        <dbReference type="SAM" id="SignalP"/>
    </source>
</evidence>
<reference evidence="9" key="2">
    <citation type="submission" date="2023-01" db="EMBL/GenBank/DDBJ databases">
        <authorList>
            <person name="Petersen C."/>
        </authorList>
    </citation>
    <scope>NUCLEOTIDE SEQUENCE</scope>
    <source>
        <strain evidence="9">IBT 17514</strain>
    </source>
</reference>
<evidence type="ECO:0000313" key="10">
    <source>
        <dbReference type="Proteomes" id="UP001215712"/>
    </source>
</evidence>
<dbReference type="Gene3D" id="2.115.10.20">
    <property type="entry name" value="Glycosyl hydrolase domain, family 43"/>
    <property type="match status" value="1"/>
</dbReference>
<dbReference type="GO" id="GO:0005987">
    <property type="term" value="P:sucrose catabolic process"/>
    <property type="evidence" value="ECO:0007669"/>
    <property type="project" value="TreeGrafter"/>
</dbReference>
<dbReference type="PANTHER" id="PTHR42800">
    <property type="entry name" value="EXOINULINASE INUD (AFU_ORTHOLOGUE AFUA_5G00480)"/>
    <property type="match status" value="1"/>
</dbReference>
<dbReference type="Pfam" id="PF08244">
    <property type="entry name" value="Glyco_hydro_32C"/>
    <property type="match status" value="1"/>
</dbReference>
<dbReference type="Gene3D" id="2.60.120.560">
    <property type="entry name" value="Exo-inulinase, domain 1"/>
    <property type="match status" value="1"/>
</dbReference>
<proteinExistence type="inferred from homology"/>